<name>W0HJU6_SALPI</name>
<feature type="domain" description="FAD-binding" evidence="4">
    <location>
        <begin position="4"/>
        <end position="330"/>
    </location>
</feature>
<evidence type="ECO:0000256" key="2">
    <source>
        <dbReference type="ARBA" id="ARBA00022630"/>
    </source>
</evidence>
<gene>
    <name evidence="5" type="ORF">lom26</name>
</gene>
<dbReference type="Pfam" id="PF01494">
    <property type="entry name" value="FAD_binding_3"/>
    <property type="match status" value="1"/>
</dbReference>
<dbReference type="PRINTS" id="PR00420">
    <property type="entry name" value="RNGMNOXGNASE"/>
</dbReference>
<dbReference type="InterPro" id="IPR050641">
    <property type="entry name" value="RIFMO-like"/>
</dbReference>
<evidence type="ECO:0000256" key="3">
    <source>
        <dbReference type="ARBA" id="ARBA00022827"/>
    </source>
</evidence>
<dbReference type="AlphaFoldDB" id="W0HJU6"/>
<keyword evidence="2" id="KW-0285">Flavoprotein</keyword>
<dbReference type="Gene3D" id="3.30.70.2450">
    <property type="match status" value="1"/>
</dbReference>
<dbReference type="EMBL" id="KF515737">
    <property type="protein sequence ID" value="AHF72771.1"/>
    <property type="molecule type" value="Genomic_DNA"/>
</dbReference>
<dbReference type="SUPFAM" id="SSF51905">
    <property type="entry name" value="FAD/NAD(P)-binding domain"/>
    <property type="match status" value="1"/>
</dbReference>
<protein>
    <submittedName>
        <fullName evidence="5">FAD-binding monooxygenase</fullName>
    </submittedName>
</protein>
<dbReference type="InterPro" id="IPR036188">
    <property type="entry name" value="FAD/NAD-bd_sf"/>
</dbReference>
<organism evidence="5">
    <name type="scientific">Salinispora pacifica</name>
    <dbReference type="NCBI Taxonomy" id="351187"/>
    <lineage>
        <taxon>Bacteria</taxon>
        <taxon>Bacillati</taxon>
        <taxon>Actinomycetota</taxon>
        <taxon>Actinomycetes</taxon>
        <taxon>Micromonosporales</taxon>
        <taxon>Micromonosporaceae</taxon>
        <taxon>Salinispora</taxon>
    </lineage>
</organism>
<dbReference type="Gene3D" id="3.50.50.60">
    <property type="entry name" value="FAD/NAD(P)-binding domain"/>
    <property type="match status" value="2"/>
</dbReference>
<dbReference type="Pfam" id="PF21274">
    <property type="entry name" value="Rng_hyd_C"/>
    <property type="match status" value="1"/>
</dbReference>
<comment type="cofactor">
    <cofactor evidence="1">
        <name>FAD</name>
        <dbReference type="ChEBI" id="CHEBI:57692"/>
    </cofactor>
</comment>
<keyword evidence="5" id="KW-0560">Oxidoreductase</keyword>
<keyword evidence="3" id="KW-0274">FAD</keyword>
<dbReference type="Gene3D" id="3.40.30.120">
    <property type="match status" value="1"/>
</dbReference>
<evidence type="ECO:0000313" key="5">
    <source>
        <dbReference type="EMBL" id="AHF72771.1"/>
    </source>
</evidence>
<sequence>MTVTPVVIVGAGPVGLLLAGELGRARVPVVVVERLADAMTESRAGQLSTLTAELLHERGLDALLAEAGHESRGHFAGLGFDLSGLDSAYRGNWKVPQYRTEAALAEHARRWGATVLRGHELTGLTAGSDHVVCQLQGPAGRQRLDAGFVVGCDGADSAVRRLWGFPVSATAATKELLRADVTGLRIRDRRFERRPGGLAVAATRAGVTRVMVHVAGQPVTARVGRPEFGDVVRAWAAVTGEDLSGGTPVWLDAFDNSRGQAGAYRQGRVLLAGDAAHWHLPIGGQALNVGLQDAVNLGWKLAATVHGQAAPGLLDSYHEERHPVAARVLDHVTAQETLLLGGAEVEPLRAIMAELIGLRSVHDHLAGTAANLIDRCGPPGPSPIGRRATTLRLRTDSGPLPLADIEPVIVRLRPGAHRPLHRTVRTVHARCDGGPPLEATALLLRPDGYIAWAGDDEEGLEQAIEKLLWVEGRKENARL</sequence>
<dbReference type="InterPro" id="IPR002938">
    <property type="entry name" value="FAD-bd"/>
</dbReference>
<dbReference type="PANTHER" id="PTHR43004">
    <property type="entry name" value="TRK SYSTEM POTASSIUM UPTAKE PROTEIN"/>
    <property type="match status" value="1"/>
</dbReference>
<keyword evidence="5" id="KW-0503">Monooxygenase</keyword>
<proteinExistence type="predicted"/>
<dbReference type="PANTHER" id="PTHR43004:SF19">
    <property type="entry name" value="BINDING MONOOXYGENASE, PUTATIVE (JCVI)-RELATED"/>
    <property type="match status" value="1"/>
</dbReference>
<accession>W0HJU6</accession>
<evidence type="ECO:0000256" key="1">
    <source>
        <dbReference type="ARBA" id="ARBA00001974"/>
    </source>
</evidence>
<dbReference type="GO" id="GO:0016709">
    <property type="term" value="F:oxidoreductase activity, acting on paired donors, with incorporation or reduction of molecular oxygen, NAD(P)H as one donor, and incorporation of one atom of oxygen"/>
    <property type="evidence" value="ECO:0007669"/>
    <property type="project" value="UniProtKB-ARBA"/>
</dbReference>
<dbReference type="GO" id="GO:0071949">
    <property type="term" value="F:FAD binding"/>
    <property type="evidence" value="ECO:0007669"/>
    <property type="project" value="InterPro"/>
</dbReference>
<evidence type="ECO:0000259" key="4">
    <source>
        <dbReference type="Pfam" id="PF01494"/>
    </source>
</evidence>
<reference evidence="5" key="1">
    <citation type="submission" date="2013-08" db="EMBL/GenBank/DDBJ databases">
        <title>Discovery and Comparative Genomic Analysis of the Lomaiviticin Biosynthetic Gene Cluster Reveals Unusual Polyketide Initiation and Tailoring Logic.</title>
        <authorList>
            <person name="Waldeman A.J."/>
            <person name="Zha L."/>
            <person name="Nakamura H."/>
            <person name="Janso J.E."/>
            <person name="Haltli B.A."/>
            <person name="Eustaquio A.S."/>
            <person name="Kulowski K."/>
            <person name="He H."/>
            <person name="Bernan V.S."/>
            <person name="Carter G.T."/>
            <person name="Koehn F.E."/>
            <person name="Balskus E.P."/>
        </authorList>
    </citation>
    <scope>NUCLEOTIDE SEQUENCE</scope>
    <source>
        <strain evidence="5">DPJ-0019</strain>
    </source>
</reference>